<dbReference type="CDD" id="cd00130">
    <property type="entry name" value="PAS"/>
    <property type="match status" value="2"/>
</dbReference>
<dbReference type="SMART" id="SM00387">
    <property type="entry name" value="HATPase_c"/>
    <property type="match status" value="1"/>
</dbReference>
<dbReference type="SUPFAM" id="SSF47384">
    <property type="entry name" value="Homodimeric domain of signal transducing histidine kinase"/>
    <property type="match status" value="1"/>
</dbReference>
<evidence type="ECO:0000256" key="4">
    <source>
        <dbReference type="ARBA" id="ARBA00022553"/>
    </source>
</evidence>
<dbReference type="Pfam" id="PF13188">
    <property type="entry name" value="PAS_8"/>
    <property type="match status" value="1"/>
</dbReference>
<dbReference type="Gene3D" id="3.30.450.20">
    <property type="entry name" value="PAS domain"/>
    <property type="match status" value="4"/>
</dbReference>
<evidence type="ECO:0000256" key="1">
    <source>
        <dbReference type="ARBA" id="ARBA00000085"/>
    </source>
</evidence>
<dbReference type="Pfam" id="PF00512">
    <property type="entry name" value="HisKA"/>
    <property type="match status" value="1"/>
</dbReference>
<dbReference type="Gene3D" id="3.30.565.10">
    <property type="entry name" value="Histidine kinase-like ATPase, C-terminal domain"/>
    <property type="match status" value="1"/>
</dbReference>
<dbReference type="Proteomes" id="UP001139353">
    <property type="component" value="Unassembled WGS sequence"/>
</dbReference>
<dbReference type="InterPro" id="IPR001789">
    <property type="entry name" value="Sig_transdc_resp-reg_receiver"/>
</dbReference>
<keyword evidence="13" id="KW-1185">Reference proteome</keyword>
<dbReference type="Pfam" id="PF08447">
    <property type="entry name" value="PAS_3"/>
    <property type="match status" value="4"/>
</dbReference>
<evidence type="ECO:0000256" key="5">
    <source>
        <dbReference type="ARBA" id="ARBA00022679"/>
    </source>
</evidence>
<dbReference type="SMART" id="SM00448">
    <property type="entry name" value="REC"/>
    <property type="match status" value="1"/>
</dbReference>
<keyword evidence="4 7" id="KW-0597">Phosphoprotein</keyword>
<dbReference type="SUPFAM" id="SSF55785">
    <property type="entry name" value="PYP-like sensor domain (PAS domain)"/>
    <property type="match status" value="5"/>
</dbReference>
<dbReference type="InterPro" id="IPR003661">
    <property type="entry name" value="HisK_dim/P_dom"/>
</dbReference>
<dbReference type="AlphaFoldDB" id="A0A9X2C3E5"/>
<keyword evidence="6" id="KW-0418">Kinase</keyword>
<gene>
    <name evidence="12" type="ORF">LPC04_20000</name>
</gene>
<dbReference type="PANTHER" id="PTHR43304:SF1">
    <property type="entry name" value="PAC DOMAIN-CONTAINING PROTEIN"/>
    <property type="match status" value="1"/>
</dbReference>
<dbReference type="CDD" id="cd00082">
    <property type="entry name" value="HisKA"/>
    <property type="match status" value="1"/>
</dbReference>
<evidence type="ECO:0000313" key="13">
    <source>
        <dbReference type="Proteomes" id="UP001139353"/>
    </source>
</evidence>
<dbReference type="InterPro" id="IPR000014">
    <property type="entry name" value="PAS"/>
</dbReference>
<dbReference type="SUPFAM" id="SSF55874">
    <property type="entry name" value="ATPase domain of HSP90 chaperone/DNA topoisomerase II/histidine kinase"/>
    <property type="match status" value="1"/>
</dbReference>
<dbReference type="InterPro" id="IPR036097">
    <property type="entry name" value="HisK_dim/P_sf"/>
</dbReference>
<dbReference type="Gene3D" id="1.10.287.130">
    <property type="match status" value="1"/>
</dbReference>
<name>A0A9X2C3E5_9BURK</name>
<dbReference type="InterPro" id="IPR001610">
    <property type="entry name" value="PAC"/>
</dbReference>
<sequence>MSAPEGFSRSNVAAAASGPDDAVDALHAWARVAPVALAAIACDGVVAWVNPAFERLTGFAAAQAVGSAIEPLLDAAAPPWLPPAGELARRRLLRQDGVPLACDAQVDPIAGGQRLLTLIPRDVEADQDAEIRRLVALLDFVQTHARIGLWERNVRTQEGRWDPHMFRFFGIDPRRGTPSIAQVAQSSVPQDRLFQALTESMSAPGTYSHRYRLFTDTGALRRVQAHWQVFPDAGGQPDHVVGLVMDDTETFELASSVDEASAQLQLATELADVSMWRHDLVTQRVFLNGRAAQVMGMEARPEGVPIAEMRQRIHPDDLPEVLATHERALRATQPEDMQARYLGRDGQWHHIFTRRITQRDGFGTPVALSGVALDITEQMERLQRTDELARRLDDVTATSGIGVWRVLRDDSSAEWNAQMYAMAGVPPGQPGPGFGEWVDRYVHPDDRERVNLEVRQWIAQPDAPLEIAHRVLHADGQVRHVVSRARIEPEGSPYRASGVAIDVTERELALAALRQATERSALATRAAGIGIWEWDSDAGVTRWDDEMFVLRGHAPRSTPPSFEEMTAWVHPDDRAYVNDQIQSARVDDRAAYYEFRILRADGQVRWLASRSLPVRDERGRTRLRLGVNWDITEAHEAAAARHERELVLRESQAKSELLARMSHELRTPMNAVLGFTRLLLADDCANDCSAEAAATRQARLEHIHSAGEHLLTLINNVLELSRLDGPARDVVLQPVLLASLIEQTLPLVEGLAIQHGVTIVAPPSPLHVRADATRLKQVLVNLLTNAIKYNRPGGSVRLEVTPEAGRVLIRVSDDGVGMTPEQQTHAFEPFNRAGAERDGIEGTGIGLTIVKALVEGMGGRIAVHSARGVGSVFEVVLDAAADSGPLALPSRRLLYIEDNAVNVMIVSELVRRHRGIEFDSMPDGASGVARAAQTLPGLTLVDMQLPDIDGLEVLARLRADPATAALRVIALSANAIPADIQRALDAGFDDYWTKPLDFHVFNATLDEVFGSAGRARDEIAPTAPAA</sequence>
<evidence type="ECO:0000259" key="9">
    <source>
        <dbReference type="PROSITE" id="PS50110"/>
    </source>
</evidence>
<dbReference type="SMART" id="SM00091">
    <property type="entry name" value="PAS"/>
    <property type="match status" value="4"/>
</dbReference>
<dbReference type="InterPro" id="IPR000700">
    <property type="entry name" value="PAS-assoc_C"/>
</dbReference>
<dbReference type="Pfam" id="PF02518">
    <property type="entry name" value="HATPase_c"/>
    <property type="match status" value="1"/>
</dbReference>
<comment type="subcellular location">
    <subcellularLocation>
        <location evidence="2">Cell inner membrane</location>
        <topology evidence="2">Multi-pass membrane protein</topology>
    </subcellularLocation>
</comment>
<dbReference type="InterPro" id="IPR035965">
    <property type="entry name" value="PAS-like_dom_sf"/>
</dbReference>
<feature type="domain" description="Response regulatory" evidence="9">
    <location>
        <begin position="892"/>
        <end position="1009"/>
    </location>
</feature>
<dbReference type="PROSITE" id="PS50110">
    <property type="entry name" value="RESPONSE_REGULATORY"/>
    <property type="match status" value="1"/>
</dbReference>
<dbReference type="PROSITE" id="PS50113">
    <property type="entry name" value="PAC"/>
    <property type="match status" value="3"/>
</dbReference>
<reference evidence="12" key="1">
    <citation type="submission" date="2021-11" db="EMBL/GenBank/DDBJ databases">
        <title>BS-T2-15 a new species belonging to the Comamonadaceae family isolated from the soil of a French oak forest.</title>
        <authorList>
            <person name="Mieszkin S."/>
            <person name="Alain K."/>
        </authorList>
    </citation>
    <scope>NUCLEOTIDE SEQUENCE</scope>
    <source>
        <strain evidence="12">BS-T2-15</strain>
    </source>
</reference>
<dbReference type="NCBIfam" id="TIGR00229">
    <property type="entry name" value="sensory_box"/>
    <property type="match status" value="1"/>
</dbReference>
<comment type="caution">
    <text evidence="12">The sequence shown here is derived from an EMBL/GenBank/DDBJ whole genome shotgun (WGS) entry which is preliminary data.</text>
</comment>
<evidence type="ECO:0000256" key="6">
    <source>
        <dbReference type="ARBA" id="ARBA00022777"/>
    </source>
</evidence>
<feature type="domain" description="PAC" evidence="11">
    <location>
        <begin position="335"/>
        <end position="387"/>
    </location>
</feature>
<feature type="domain" description="Histidine kinase" evidence="8">
    <location>
        <begin position="660"/>
        <end position="881"/>
    </location>
</feature>
<proteinExistence type="predicted"/>
<dbReference type="EC" id="2.7.13.3" evidence="3"/>
<dbReference type="InterPro" id="IPR005467">
    <property type="entry name" value="His_kinase_dom"/>
</dbReference>
<evidence type="ECO:0000313" key="12">
    <source>
        <dbReference type="EMBL" id="MCK9687994.1"/>
    </source>
</evidence>
<dbReference type="PRINTS" id="PR00344">
    <property type="entry name" value="BCTRLSENSOR"/>
</dbReference>
<dbReference type="GO" id="GO:0005886">
    <property type="term" value="C:plasma membrane"/>
    <property type="evidence" value="ECO:0007669"/>
    <property type="project" value="UniProtKB-SubCell"/>
</dbReference>
<dbReference type="GO" id="GO:0000155">
    <property type="term" value="F:phosphorelay sensor kinase activity"/>
    <property type="evidence" value="ECO:0007669"/>
    <property type="project" value="InterPro"/>
</dbReference>
<dbReference type="PROSITE" id="PS50112">
    <property type="entry name" value="PAS"/>
    <property type="match status" value="1"/>
</dbReference>
<feature type="modified residue" description="4-aspartylphosphate" evidence="7">
    <location>
        <position position="942"/>
    </location>
</feature>
<evidence type="ECO:0000256" key="3">
    <source>
        <dbReference type="ARBA" id="ARBA00012438"/>
    </source>
</evidence>
<feature type="domain" description="PAC" evidence="11">
    <location>
        <begin position="465"/>
        <end position="515"/>
    </location>
</feature>
<comment type="catalytic activity">
    <reaction evidence="1">
        <text>ATP + protein L-histidine = ADP + protein N-phospho-L-histidine.</text>
        <dbReference type="EC" id="2.7.13.3"/>
    </reaction>
</comment>
<feature type="domain" description="PAS" evidence="10">
    <location>
        <begin position="43"/>
        <end position="78"/>
    </location>
</feature>
<dbReference type="RefSeq" id="WP_275684036.1">
    <property type="nucleotide sequence ID" value="NZ_JAJLJH010000006.1"/>
</dbReference>
<dbReference type="Pfam" id="PF00072">
    <property type="entry name" value="Response_reg"/>
    <property type="match status" value="1"/>
</dbReference>
<dbReference type="EMBL" id="JAJLJH010000006">
    <property type="protein sequence ID" value="MCK9687994.1"/>
    <property type="molecule type" value="Genomic_DNA"/>
</dbReference>
<dbReference type="SUPFAM" id="SSF52172">
    <property type="entry name" value="CheY-like"/>
    <property type="match status" value="1"/>
</dbReference>
<dbReference type="SMART" id="SM00388">
    <property type="entry name" value="HisKA"/>
    <property type="match status" value="1"/>
</dbReference>
<dbReference type="InterPro" id="IPR004358">
    <property type="entry name" value="Sig_transdc_His_kin-like_C"/>
</dbReference>
<dbReference type="InterPro" id="IPR052162">
    <property type="entry name" value="Sensor_kinase/Photoreceptor"/>
</dbReference>
<evidence type="ECO:0000256" key="7">
    <source>
        <dbReference type="PROSITE-ProRule" id="PRU00169"/>
    </source>
</evidence>
<dbReference type="PANTHER" id="PTHR43304">
    <property type="entry name" value="PHYTOCHROME-LIKE PROTEIN CPH1"/>
    <property type="match status" value="1"/>
</dbReference>
<dbReference type="Gene3D" id="3.40.50.2300">
    <property type="match status" value="1"/>
</dbReference>
<dbReference type="InterPro" id="IPR013655">
    <property type="entry name" value="PAS_fold_3"/>
</dbReference>
<dbReference type="CDD" id="cd00075">
    <property type="entry name" value="HATPase"/>
    <property type="match status" value="1"/>
</dbReference>
<protein>
    <recommendedName>
        <fullName evidence="3">histidine kinase</fullName>
        <ecNumber evidence="3">2.7.13.3</ecNumber>
    </recommendedName>
</protein>
<keyword evidence="5" id="KW-0808">Transferase</keyword>
<evidence type="ECO:0000259" key="8">
    <source>
        <dbReference type="PROSITE" id="PS50109"/>
    </source>
</evidence>
<dbReference type="PROSITE" id="PS50109">
    <property type="entry name" value="HIS_KIN"/>
    <property type="match status" value="1"/>
</dbReference>
<dbReference type="FunFam" id="3.30.565.10:FF:000006">
    <property type="entry name" value="Sensor histidine kinase WalK"/>
    <property type="match status" value="1"/>
</dbReference>
<evidence type="ECO:0000259" key="10">
    <source>
        <dbReference type="PROSITE" id="PS50112"/>
    </source>
</evidence>
<dbReference type="InterPro" id="IPR011006">
    <property type="entry name" value="CheY-like_superfamily"/>
</dbReference>
<dbReference type="InterPro" id="IPR003594">
    <property type="entry name" value="HATPase_dom"/>
</dbReference>
<evidence type="ECO:0000259" key="11">
    <source>
        <dbReference type="PROSITE" id="PS50113"/>
    </source>
</evidence>
<evidence type="ECO:0000256" key="2">
    <source>
        <dbReference type="ARBA" id="ARBA00004429"/>
    </source>
</evidence>
<dbReference type="Gene3D" id="2.10.70.100">
    <property type="match status" value="3"/>
</dbReference>
<dbReference type="SMART" id="SM00086">
    <property type="entry name" value="PAC"/>
    <property type="match status" value="4"/>
</dbReference>
<dbReference type="InterPro" id="IPR036890">
    <property type="entry name" value="HATPase_C_sf"/>
</dbReference>
<organism evidence="12 13">
    <name type="scientific">Scleromatobacter humisilvae</name>
    <dbReference type="NCBI Taxonomy" id="2897159"/>
    <lineage>
        <taxon>Bacteria</taxon>
        <taxon>Pseudomonadati</taxon>
        <taxon>Pseudomonadota</taxon>
        <taxon>Betaproteobacteria</taxon>
        <taxon>Burkholderiales</taxon>
        <taxon>Sphaerotilaceae</taxon>
        <taxon>Scleromatobacter</taxon>
    </lineage>
</organism>
<accession>A0A9X2C3E5</accession>
<feature type="domain" description="PAC" evidence="11">
    <location>
        <begin position="591"/>
        <end position="643"/>
    </location>
</feature>